<sequence length="134" mass="14944">MARYSQEQELQELVKDIQLETDQLQTAAATLTSAEARHQLTVGELTRMKRQFPDFKHVSYTAKARSTMQMQPSPRFLKKVLKNPSITSLSGLTSAQITPHLPALDTNKLGSESASCYPSGKYGQMHFDGSQTVR</sequence>
<organism evidence="1 2">
    <name type="scientific">Cymbomonas tetramitiformis</name>
    <dbReference type="NCBI Taxonomy" id="36881"/>
    <lineage>
        <taxon>Eukaryota</taxon>
        <taxon>Viridiplantae</taxon>
        <taxon>Chlorophyta</taxon>
        <taxon>Pyramimonadophyceae</taxon>
        <taxon>Pyramimonadales</taxon>
        <taxon>Pyramimonadaceae</taxon>
        <taxon>Cymbomonas</taxon>
    </lineage>
</organism>
<proteinExistence type="predicted"/>
<evidence type="ECO:0000313" key="1">
    <source>
        <dbReference type="EMBL" id="KAK3244707.1"/>
    </source>
</evidence>
<accession>A0AAE0BZR9</accession>
<comment type="caution">
    <text evidence="1">The sequence shown here is derived from an EMBL/GenBank/DDBJ whole genome shotgun (WGS) entry which is preliminary data.</text>
</comment>
<evidence type="ECO:0000313" key="2">
    <source>
        <dbReference type="Proteomes" id="UP001190700"/>
    </source>
</evidence>
<dbReference type="EMBL" id="LGRX02031539">
    <property type="protein sequence ID" value="KAK3244707.1"/>
    <property type="molecule type" value="Genomic_DNA"/>
</dbReference>
<dbReference type="AlphaFoldDB" id="A0AAE0BZR9"/>
<name>A0AAE0BZR9_9CHLO</name>
<keyword evidence="2" id="KW-1185">Reference proteome</keyword>
<dbReference type="Proteomes" id="UP001190700">
    <property type="component" value="Unassembled WGS sequence"/>
</dbReference>
<protein>
    <submittedName>
        <fullName evidence="1">Uncharacterized protein</fullName>
    </submittedName>
</protein>
<reference evidence="1 2" key="1">
    <citation type="journal article" date="2015" name="Genome Biol. Evol.">
        <title>Comparative Genomics of a Bacterivorous Green Alga Reveals Evolutionary Causalities and Consequences of Phago-Mixotrophic Mode of Nutrition.</title>
        <authorList>
            <person name="Burns J.A."/>
            <person name="Paasch A."/>
            <person name="Narechania A."/>
            <person name="Kim E."/>
        </authorList>
    </citation>
    <scope>NUCLEOTIDE SEQUENCE [LARGE SCALE GENOMIC DNA]</scope>
    <source>
        <strain evidence="1 2">PLY_AMNH</strain>
    </source>
</reference>
<gene>
    <name evidence="1" type="ORF">CYMTET_45693</name>
</gene>